<protein>
    <recommendedName>
        <fullName evidence="3">LysM domain-containing protein</fullName>
    </recommendedName>
</protein>
<dbReference type="InterPro" id="IPR018392">
    <property type="entry name" value="LysM"/>
</dbReference>
<proteinExistence type="predicted"/>
<dbReference type="SUPFAM" id="SSF54106">
    <property type="entry name" value="LysM domain"/>
    <property type="match status" value="1"/>
</dbReference>
<evidence type="ECO:0000313" key="5">
    <source>
        <dbReference type="Proteomes" id="UP000782705"/>
    </source>
</evidence>
<feature type="compositionally biased region" description="Low complexity" evidence="1">
    <location>
        <begin position="75"/>
        <end position="128"/>
    </location>
</feature>
<keyword evidence="2" id="KW-0812">Transmembrane</keyword>
<name>A0ABQ6YVG6_9ENTE</name>
<sequence>MSKKDKNRDVQEPWEQPIYETETEESYSRSGRRQKRGNSAFLTVVLVLLFLIIAVPTVAGFWIMNRDNKPETAQTSSSTVESTISSTTKESTTSSETQSTSSSASSSVESSESTAPSETVPSSTTEEVPQSETPQAETPEVPAETPQDEQGAVYETVYEGEGPQQVAARAGISLEELFRLNGLDMNNYDLHPGDQLRVK</sequence>
<dbReference type="EMBL" id="MAEL01000062">
    <property type="protein sequence ID" value="KAF1301083.1"/>
    <property type="molecule type" value="Genomic_DNA"/>
</dbReference>
<dbReference type="RefSeq" id="WP_161903405.1">
    <property type="nucleotide sequence ID" value="NZ_MAEL01000062.1"/>
</dbReference>
<evidence type="ECO:0000313" key="4">
    <source>
        <dbReference type="EMBL" id="KAF1301083.1"/>
    </source>
</evidence>
<dbReference type="Gene3D" id="3.10.350.10">
    <property type="entry name" value="LysM domain"/>
    <property type="match status" value="1"/>
</dbReference>
<keyword evidence="5" id="KW-1185">Reference proteome</keyword>
<feature type="domain" description="LysM" evidence="3">
    <location>
        <begin position="153"/>
        <end position="198"/>
    </location>
</feature>
<evidence type="ECO:0000256" key="1">
    <source>
        <dbReference type="SAM" id="MobiDB-lite"/>
    </source>
</evidence>
<feature type="region of interest" description="Disordered" evidence="1">
    <location>
        <begin position="1"/>
        <end position="35"/>
    </location>
</feature>
<dbReference type="PROSITE" id="PS51782">
    <property type="entry name" value="LYSM"/>
    <property type="match status" value="1"/>
</dbReference>
<evidence type="ECO:0000259" key="3">
    <source>
        <dbReference type="PROSITE" id="PS51782"/>
    </source>
</evidence>
<dbReference type="InterPro" id="IPR036779">
    <property type="entry name" value="LysM_dom_sf"/>
</dbReference>
<gene>
    <name evidence="4" type="ORF">BAU17_09685</name>
</gene>
<evidence type="ECO:0000256" key="2">
    <source>
        <dbReference type="SAM" id="Phobius"/>
    </source>
</evidence>
<feature type="region of interest" description="Disordered" evidence="1">
    <location>
        <begin position="69"/>
        <end position="160"/>
    </location>
</feature>
<dbReference type="Proteomes" id="UP000782705">
    <property type="component" value="Unassembled WGS sequence"/>
</dbReference>
<keyword evidence="2" id="KW-1133">Transmembrane helix</keyword>
<organism evidence="4 5">
    <name type="scientific">Candidatus Enterococcus willemsii</name>
    <dbReference type="NCBI Taxonomy" id="1857215"/>
    <lineage>
        <taxon>Bacteria</taxon>
        <taxon>Bacillati</taxon>
        <taxon>Bacillota</taxon>
        <taxon>Bacilli</taxon>
        <taxon>Lactobacillales</taxon>
        <taxon>Enterococcaceae</taxon>
        <taxon>Enterococcus</taxon>
    </lineage>
</organism>
<accession>A0ABQ6YVG6</accession>
<reference evidence="4 5" key="1">
    <citation type="submission" date="2016-06" db="EMBL/GenBank/DDBJ databases">
        <title>Four novel species of enterococci isolated from chicken manure.</title>
        <authorList>
            <person name="Van Tyne D."/>
        </authorList>
    </citation>
    <scope>NUCLEOTIDE SEQUENCE [LARGE SCALE GENOMIC DNA]</scope>
    <source>
        <strain evidence="4 5">CU12B</strain>
    </source>
</reference>
<keyword evidence="2" id="KW-0472">Membrane</keyword>
<feature type="transmembrane region" description="Helical" evidence="2">
    <location>
        <begin position="39"/>
        <end position="64"/>
    </location>
</feature>
<dbReference type="Pfam" id="PF01476">
    <property type="entry name" value="LysM"/>
    <property type="match status" value="1"/>
</dbReference>
<feature type="compositionally biased region" description="Basic and acidic residues" evidence="1">
    <location>
        <begin position="1"/>
        <end position="11"/>
    </location>
</feature>
<comment type="caution">
    <text evidence="4">The sequence shown here is derived from an EMBL/GenBank/DDBJ whole genome shotgun (WGS) entry which is preliminary data.</text>
</comment>